<protein>
    <submittedName>
        <fullName evidence="1">Uncharacterized protein</fullName>
    </submittedName>
</protein>
<dbReference type="OrthoDB" id="3595191at2759"/>
<name>A0A420HNQ3_9PEZI</name>
<gene>
    <name evidence="1" type="ORF">OnM2_063054</name>
</gene>
<evidence type="ECO:0000313" key="2">
    <source>
        <dbReference type="Proteomes" id="UP000286134"/>
    </source>
</evidence>
<organism evidence="1 2">
    <name type="scientific">Erysiphe neolycopersici</name>
    <dbReference type="NCBI Taxonomy" id="212602"/>
    <lineage>
        <taxon>Eukaryota</taxon>
        <taxon>Fungi</taxon>
        <taxon>Dikarya</taxon>
        <taxon>Ascomycota</taxon>
        <taxon>Pezizomycotina</taxon>
        <taxon>Leotiomycetes</taxon>
        <taxon>Erysiphales</taxon>
        <taxon>Erysiphaceae</taxon>
        <taxon>Erysiphe</taxon>
    </lineage>
</organism>
<dbReference type="AlphaFoldDB" id="A0A420HNQ3"/>
<dbReference type="EMBL" id="MCFK01006396">
    <property type="protein sequence ID" value="RKF58999.1"/>
    <property type="molecule type" value="Genomic_DNA"/>
</dbReference>
<proteinExistence type="predicted"/>
<evidence type="ECO:0000313" key="1">
    <source>
        <dbReference type="EMBL" id="RKF58999.1"/>
    </source>
</evidence>
<sequence>MSASGQKITENLKERHARIQSFVEEHVKICKDLDLHDDDLWEIYRDNFKDWKLEDFKEVSGPLITKLRNQLQRHGVLVLKGLGTSIS</sequence>
<reference evidence="1 2" key="1">
    <citation type="journal article" date="2018" name="BMC Genomics">
        <title>Comparative genome analyses reveal sequence features reflecting distinct modes of host-adaptation between dicot and monocot powdery mildew.</title>
        <authorList>
            <person name="Wu Y."/>
            <person name="Ma X."/>
            <person name="Pan Z."/>
            <person name="Kale S.D."/>
            <person name="Song Y."/>
            <person name="King H."/>
            <person name="Zhang Q."/>
            <person name="Presley C."/>
            <person name="Deng X."/>
            <person name="Wei C.I."/>
            <person name="Xiao S."/>
        </authorList>
    </citation>
    <scope>NUCLEOTIDE SEQUENCE [LARGE SCALE GENOMIC DNA]</scope>
    <source>
        <strain evidence="1">UMSG2</strain>
    </source>
</reference>
<dbReference type="Proteomes" id="UP000286134">
    <property type="component" value="Unassembled WGS sequence"/>
</dbReference>
<keyword evidence="2" id="KW-1185">Reference proteome</keyword>
<accession>A0A420HNQ3</accession>
<comment type="caution">
    <text evidence="1">The sequence shown here is derived from an EMBL/GenBank/DDBJ whole genome shotgun (WGS) entry which is preliminary data.</text>
</comment>